<name>A0ABQ3EIX9_9ACTN</name>
<evidence type="ECO:0000259" key="4">
    <source>
        <dbReference type="PROSITE" id="PS51186"/>
    </source>
</evidence>
<evidence type="ECO:0000313" key="6">
    <source>
        <dbReference type="Proteomes" id="UP000642673"/>
    </source>
</evidence>
<keyword evidence="2" id="KW-0012">Acyltransferase</keyword>
<gene>
    <name evidence="5" type="primary">rimJ</name>
    <name evidence="5" type="ORF">GCM10010347_09510</name>
</gene>
<comment type="caution">
    <text evidence="5">The sequence shown here is derived from an EMBL/GenBank/DDBJ whole genome shotgun (WGS) entry which is preliminary data.</text>
</comment>
<evidence type="ECO:0000256" key="2">
    <source>
        <dbReference type="ARBA" id="ARBA00023315"/>
    </source>
</evidence>
<dbReference type="RefSeq" id="WP_190182805.1">
    <property type="nucleotide sequence ID" value="NZ_BMVP01000001.1"/>
</dbReference>
<dbReference type="PANTHER" id="PTHR43792">
    <property type="entry name" value="GNAT FAMILY, PUTATIVE (AFU_ORTHOLOGUE AFUA_3G00765)-RELATED-RELATED"/>
    <property type="match status" value="1"/>
</dbReference>
<proteinExistence type="inferred from homology"/>
<dbReference type="InterPro" id="IPR000182">
    <property type="entry name" value="GNAT_dom"/>
</dbReference>
<evidence type="ECO:0000256" key="3">
    <source>
        <dbReference type="ARBA" id="ARBA00038502"/>
    </source>
</evidence>
<dbReference type="CDD" id="cd04301">
    <property type="entry name" value="NAT_SF"/>
    <property type="match status" value="1"/>
</dbReference>
<dbReference type="EMBL" id="BMVP01000001">
    <property type="protein sequence ID" value="GHB41871.1"/>
    <property type="molecule type" value="Genomic_DNA"/>
</dbReference>
<dbReference type="InterPro" id="IPR051531">
    <property type="entry name" value="N-acetyltransferase"/>
</dbReference>
<dbReference type="Pfam" id="PF13302">
    <property type="entry name" value="Acetyltransf_3"/>
    <property type="match status" value="1"/>
</dbReference>
<dbReference type="PROSITE" id="PS51186">
    <property type="entry name" value="GNAT"/>
    <property type="match status" value="1"/>
</dbReference>
<dbReference type="Gene3D" id="3.40.630.30">
    <property type="match status" value="1"/>
</dbReference>
<feature type="domain" description="N-acetyltransferase" evidence="4">
    <location>
        <begin position="5"/>
        <end position="169"/>
    </location>
</feature>
<dbReference type="InterPro" id="IPR016181">
    <property type="entry name" value="Acyl_CoA_acyltransferase"/>
</dbReference>
<protein>
    <submittedName>
        <fullName evidence="5">Ribosomal-protein-alanine N-acetyltransferase</fullName>
    </submittedName>
</protein>
<sequence>MINGVEMRGVTIDDAAGLADTLARNRAYMAPFEPRRPEGFYTEAGQRERIEALLADRDAGRLLPFVLVAGDTPVGAINLGRIELGPFRSGGVGYWVDRERAGKGLATAALEEVCRIARDEVGLHRVEAGTLVDNVASQRVLAKAGFEQFGLAPRYLHINGAWRDHCMFQRLLHDDPPPAH</sequence>
<comment type="similarity">
    <text evidence="3">Belongs to the acetyltransferase family. RimJ subfamily.</text>
</comment>
<reference evidence="6" key="1">
    <citation type="journal article" date="2019" name="Int. J. Syst. Evol. Microbiol.">
        <title>The Global Catalogue of Microorganisms (GCM) 10K type strain sequencing project: providing services to taxonomists for standard genome sequencing and annotation.</title>
        <authorList>
            <consortium name="The Broad Institute Genomics Platform"/>
            <consortium name="The Broad Institute Genome Sequencing Center for Infectious Disease"/>
            <person name="Wu L."/>
            <person name="Ma J."/>
        </authorList>
    </citation>
    <scope>NUCLEOTIDE SEQUENCE [LARGE SCALE GENOMIC DNA]</scope>
    <source>
        <strain evidence="6">JCM 4738</strain>
    </source>
</reference>
<evidence type="ECO:0000256" key="1">
    <source>
        <dbReference type="ARBA" id="ARBA00022679"/>
    </source>
</evidence>
<accession>A0ABQ3EIX9</accession>
<dbReference type="SUPFAM" id="SSF55729">
    <property type="entry name" value="Acyl-CoA N-acyltransferases (Nat)"/>
    <property type="match status" value="1"/>
</dbReference>
<keyword evidence="1" id="KW-0808">Transferase</keyword>
<dbReference type="Proteomes" id="UP000642673">
    <property type="component" value="Unassembled WGS sequence"/>
</dbReference>
<keyword evidence="6" id="KW-1185">Reference proteome</keyword>
<evidence type="ECO:0000313" key="5">
    <source>
        <dbReference type="EMBL" id="GHB41871.1"/>
    </source>
</evidence>
<dbReference type="PANTHER" id="PTHR43792:SF8">
    <property type="entry name" value="[RIBOSOMAL PROTEIN US5]-ALANINE N-ACETYLTRANSFERASE"/>
    <property type="match status" value="1"/>
</dbReference>
<organism evidence="5 6">
    <name type="scientific">Streptomyces cirratus</name>
    <dbReference type="NCBI Taxonomy" id="68187"/>
    <lineage>
        <taxon>Bacteria</taxon>
        <taxon>Bacillati</taxon>
        <taxon>Actinomycetota</taxon>
        <taxon>Actinomycetes</taxon>
        <taxon>Kitasatosporales</taxon>
        <taxon>Streptomycetaceae</taxon>
        <taxon>Streptomyces</taxon>
    </lineage>
</organism>